<dbReference type="Pfam" id="PF24520">
    <property type="entry name" value="ARM_KNTC1_1st"/>
    <property type="match status" value="1"/>
</dbReference>
<dbReference type="PANTHER" id="PTHR15688:SF1">
    <property type="entry name" value="KINETOCHORE-ASSOCIATED PROTEIN 1"/>
    <property type="match status" value="1"/>
</dbReference>
<organism evidence="2">
    <name type="scientific">Arion vulgaris</name>
    <dbReference type="NCBI Taxonomy" id="1028688"/>
    <lineage>
        <taxon>Eukaryota</taxon>
        <taxon>Metazoa</taxon>
        <taxon>Spiralia</taxon>
        <taxon>Lophotrochozoa</taxon>
        <taxon>Mollusca</taxon>
        <taxon>Gastropoda</taxon>
        <taxon>Heterobranchia</taxon>
        <taxon>Euthyneura</taxon>
        <taxon>Panpulmonata</taxon>
        <taxon>Eupulmonata</taxon>
        <taxon>Stylommatophora</taxon>
        <taxon>Helicina</taxon>
        <taxon>Arionoidea</taxon>
        <taxon>Arionidae</taxon>
        <taxon>Arion</taxon>
    </lineage>
</organism>
<dbReference type="GO" id="GO:0005737">
    <property type="term" value="C:cytoplasm"/>
    <property type="evidence" value="ECO:0007669"/>
    <property type="project" value="TreeGrafter"/>
</dbReference>
<gene>
    <name evidence="2" type="primary">ORF25154</name>
</gene>
<dbReference type="GO" id="GO:0031267">
    <property type="term" value="F:small GTPase binding"/>
    <property type="evidence" value="ECO:0007669"/>
    <property type="project" value="TreeGrafter"/>
</dbReference>
<sequence length="170" mass="20096">KVEEEDCVEVTVYFRCYREISPQKRLQRLIAKKRYEEAEKFANMFGLHFSLDPEIIQIRMREVKDTFAETAMNIIQCKQQLLKNSSRSSAVEMVLSELQEVEHRLDSYRLVYGEDNYCPMEWGTFQYESPLIMCCKLVIMNAEKAFKLWACFQADLQKQLKPGLVSQMLQ</sequence>
<dbReference type="InterPro" id="IPR052802">
    <property type="entry name" value="KNTC1"/>
</dbReference>
<protein>
    <recommendedName>
        <fullName evidence="1">KNTC1 first ARM-repeats domain-containing protein</fullName>
    </recommendedName>
</protein>
<proteinExistence type="predicted"/>
<evidence type="ECO:0000259" key="1">
    <source>
        <dbReference type="Pfam" id="PF24520"/>
    </source>
</evidence>
<feature type="non-terminal residue" evidence="2">
    <location>
        <position position="170"/>
    </location>
</feature>
<dbReference type="GO" id="GO:1903394">
    <property type="term" value="P:protein localization to kinetochore involved in kinetochore assembly"/>
    <property type="evidence" value="ECO:0007669"/>
    <property type="project" value="TreeGrafter"/>
</dbReference>
<dbReference type="EMBL" id="HACG01008550">
    <property type="protein sequence ID" value="CEK55415.1"/>
    <property type="molecule type" value="Transcribed_RNA"/>
</dbReference>
<feature type="non-terminal residue" evidence="2">
    <location>
        <position position="1"/>
    </location>
</feature>
<evidence type="ECO:0000313" key="2">
    <source>
        <dbReference type="EMBL" id="CEK55415.1"/>
    </source>
</evidence>
<dbReference type="GO" id="GO:0000070">
    <property type="term" value="P:mitotic sister chromatid segregation"/>
    <property type="evidence" value="ECO:0007669"/>
    <property type="project" value="TreeGrafter"/>
</dbReference>
<dbReference type="GO" id="GO:0007094">
    <property type="term" value="P:mitotic spindle assembly checkpoint signaling"/>
    <property type="evidence" value="ECO:0007669"/>
    <property type="project" value="TreeGrafter"/>
</dbReference>
<dbReference type="GO" id="GO:0005828">
    <property type="term" value="C:kinetochore microtubule"/>
    <property type="evidence" value="ECO:0007669"/>
    <property type="project" value="TreeGrafter"/>
</dbReference>
<accession>A0A0B6YIS2</accession>
<dbReference type="InterPro" id="IPR055403">
    <property type="entry name" value="ARM_KNTC1_1st"/>
</dbReference>
<dbReference type="PANTHER" id="PTHR15688">
    <property type="entry name" value="KINETOCHORE-ASSOCIATED PROTEIN 1"/>
    <property type="match status" value="1"/>
</dbReference>
<name>A0A0B6YIS2_9EUPU</name>
<dbReference type="GO" id="GO:1990423">
    <property type="term" value="C:RZZ complex"/>
    <property type="evidence" value="ECO:0007669"/>
    <property type="project" value="TreeGrafter"/>
</dbReference>
<feature type="domain" description="KNTC1 first ARM-repeats" evidence="1">
    <location>
        <begin position="56"/>
        <end position="169"/>
    </location>
</feature>
<dbReference type="AlphaFoldDB" id="A0A0B6YIS2"/>
<reference evidence="2" key="1">
    <citation type="submission" date="2014-12" db="EMBL/GenBank/DDBJ databases">
        <title>Insight into the proteome of Arion vulgaris.</title>
        <authorList>
            <person name="Aradska J."/>
            <person name="Bulat T."/>
            <person name="Smidak R."/>
            <person name="Sarate P."/>
            <person name="Gangsoo J."/>
            <person name="Sialana F."/>
            <person name="Bilban M."/>
            <person name="Lubec G."/>
        </authorList>
    </citation>
    <scope>NUCLEOTIDE SEQUENCE</scope>
    <source>
        <tissue evidence="2">Skin</tissue>
    </source>
</reference>